<feature type="transmembrane region" description="Helical" evidence="2">
    <location>
        <begin position="439"/>
        <end position="459"/>
    </location>
</feature>
<name>A0A8K0K6S9_LADFU</name>
<organism evidence="4 5">
    <name type="scientific">Ladona fulva</name>
    <name type="common">Scarce chaser dragonfly</name>
    <name type="synonym">Libellula fulva</name>
    <dbReference type="NCBI Taxonomy" id="123851"/>
    <lineage>
        <taxon>Eukaryota</taxon>
        <taxon>Metazoa</taxon>
        <taxon>Ecdysozoa</taxon>
        <taxon>Arthropoda</taxon>
        <taxon>Hexapoda</taxon>
        <taxon>Insecta</taxon>
        <taxon>Pterygota</taxon>
        <taxon>Palaeoptera</taxon>
        <taxon>Odonata</taxon>
        <taxon>Epiprocta</taxon>
        <taxon>Anisoptera</taxon>
        <taxon>Libelluloidea</taxon>
        <taxon>Libellulidae</taxon>
        <taxon>Ladona</taxon>
    </lineage>
</organism>
<feature type="compositionally biased region" description="Basic and acidic residues" evidence="1">
    <location>
        <begin position="488"/>
        <end position="497"/>
    </location>
</feature>
<evidence type="ECO:0000259" key="3">
    <source>
        <dbReference type="Pfam" id="PF13843"/>
    </source>
</evidence>
<proteinExistence type="predicted"/>
<protein>
    <recommendedName>
        <fullName evidence="3">PiggyBac transposable element-derived protein domain-containing protein</fullName>
    </recommendedName>
</protein>
<keyword evidence="2" id="KW-0472">Membrane</keyword>
<comment type="caution">
    <text evidence="4">The sequence shown here is derived from an EMBL/GenBank/DDBJ whole genome shotgun (WGS) entry which is preliminary data.</text>
</comment>
<reference evidence="4" key="2">
    <citation type="submission" date="2017-10" db="EMBL/GenBank/DDBJ databases">
        <title>Ladona fulva Genome sequencing and assembly.</title>
        <authorList>
            <person name="Murali S."/>
            <person name="Richards S."/>
            <person name="Bandaranaike D."/>
            <person name="Bellair M."/>
            <person name="Blankenburg K."/>
            <person name="Chao H."/>
            <person name="Dinh H."/>
            <person name="Doddapaneni H."/>
            <person name="Dugan-Rocha S."/>
            <person name="Elkadiri S."/>
            <person name="Gnanaolivu R."/>
            <person name="Hernandez B."/>
            <person name="Skinner E."/>
            <person name="Javaid M."/>
            <person name="Lee S."/>
            <person name="Li M."/>
            <person name="Ming W."/>
            <person name="Munidasa M."/>
            <person name="Muniz J."/>
            <person name="Nguyen L."/>
            <person name="Hughes D."/>
            <person name="Osuji N."/>
            <person name="Pu L.-L."/>
            <person name="Puazo M."/>
            <person name="Qu C."/>
            <person name="Quiroz J."/>
            <person name="Raj R."/>
            <person name="Weissenberger G."/>
            <person name="Xin Y."/>
            <person name="Zou X."/>
            <person name="Han Y."/>
            <person name="Worley K."/>
            <person name="Muzny D."/>
            <person name="Gibbs R."/>
        </authorList>
    </citation>
    <scope>NUCLEOTIDE SEQUENCE</scope>
    <source>
        <strain evidence="4">Sampled in the wild</strain>
    </source>
</reference>
<evidence type="ECO:0000256" key="1">
    <source>
        <dbReference type="SAM" id="MobiDB-lite"/>
    </source>
</evidence>
<dbReference type="InterPro" id="IPR029526">
    <property type="entry name" value="PGBD"/>
</dbReference>
<keyword evidence="5" id="KW-1185">Reference proteome</keyword>
<feature type="domain" description="PiggyBac transposable element-derived protein" evidence="3">
    <location>
        <begin position="145"/>
        <end position="456"/>
    </location>
</feature>
<dbReference type="Pfam" id="PF13843">
    <property type="entry name" value="DDE_Tnp_1_7"/>
    <property type="match status" value="1"/>
</dbReference>
<sequence length="509" mass="57796">MSILNQENMSSEEIHDLLDAIPDGNLSELSDFSEEDDDELLNLCNVCATDKSQNVDSDSNQEDFSNAISANVTIAVSRNNPSTSDALDVAQMTNAASSSGIINSKSGSNRPSKHAQKWKFRKVDFEAPDTSWDSYIAPPPSNIHSPLMYFKTFITDDIIKEISKQSNIYAHQKDGEILNSTVAEIEQLLGILLHTWIVKMASTKMYWSTECRYPPIADIMSRSRFQKLMKYFHIVDNNNQKASTDPEHDKLFKVRPLLQHFFKVYNSVDEQMVPFKGRSPMKQYARNKPNKWGFKIFMRAGASGIMYDFRPYIGKGTCADFGLGFSGDVVMALCESLAPELALKQKGILCVGTIRQDRMGHCPLATEKQLKEKGRSSKDSRYAAVEPESTCKRWNVAEKKSIDVAQPFVVKEYNKFMGGVYKADKLLELYRIDIRSRKWYMRLVYWCLGVAVVNSWLIYKRHQEQLGKKADYSLVQFQAEISTGLTRSGKDQEKEEGQIPATSHLLGRR</sequence>
<evidence type="ECO:0000256" key="2">
    <source>
        <dbReference type="SAM" id="Phobius"/>
    </source>
</evidence>
<dbReference type="AlphaFoldDB" id="A0A8K0K6S9"/>
<keyword evidence="2" id="KW-0812">Transmembrane</keyword>
<dbReference type="PANTHER" id="PTHR47272:SF1">
    <property type="entry name" value="PIGGYBAC TRANSPOSABLE ELEMENT-DERIVED PROTEIN 3-LIKE"/>
    <property type="match status" value="1"/>
</dbReference>
<keyword evidence="2" id="KW-1133">Transmembrane helix</keyword>
<dbReference type="Proteomes" id="UP000792457">
    <property type="component" value="Unassembled WGS sequence"/>
</dbReference>
<dbReference type="PANTHER" id="PTHR47272">
    <property type="entry name" value="DDE_TNP_1_7 DOMAIN-CONTAINING PROTEIN"/>
    <property type="match status" value="1"/>
</dbReference>
<dbReference type="EMBL" id="KZ308391">
    <property type="protein sequence ID" value="KAG8228807.1"/>
    <property type="molecule type" value="Genomic_DNA"/>
</dbReference>
<accession>A0A8K0K6S9</accession>
<gene>
    <name evidence="4" type="ORF">J437_LFUL008728</name>
</gene>
<feature type="region of interest" description="Disordered" evidence="1">
    <location>
        <begin position="486"/>
        <end position="509"/>
    </location>
</feature>
<dbReference type="OrthoDB" id="6374637at2759"/>
<evidence type="ECO:0000313" key="4">
    <source>
        <dbReference type="EMBL" id="KAG8228807.1"/>
    </source>
</evidence>
<evidence type="ECO:0000313" key="5">
    <source>
        <dbReference type="Proteomes" id="UP000792457"/>
    </source>
</evidence>
<reference evidence="4" key="1">
    <citation type="submission" date="2013-04" db="EMBL/GenBank/DDBJ databases">
        <authorList>
            <person name="Qu J."/>
            <person name="Murali S.C."/>
            <person name="Bandaranaike D."/>
            <person name="Bellair M."/>
            <person name="Blankenburg K."/>
            <person name="Chao H."/>
            <person name="Dinh H."/>
            <person name="Doddapaneni H."/>
            <person name="Downs B."/>
            <person name="Dugan-Rocha S."/>
            <person name="Elkadiri S."/>
            <person name="Gnanaolivu R.D."/>
            <person name="Hernandez B."/>
            <person name="Javaid M."/>
            <person name="Jayaseelan J.C."/>
            <person name="Lee S."/>
            <person name="Li M."/>
            <person name="Ming W."/>
            <person name="Munidasa M."/>
            <person name="Muniz J."/>
            <person name="Nguyen L."/>
            <person name="Ongeri F."/>
            <person name="Osuji N."/>
            <person name="Pu L.-L."/>
            <person name="Puazo M."/>
            <person name="Qu C."/>
            <person name="Quiroz J."/>
            <person name="Raj R."/>
            <person name="Weissenberger G."/>
            <person name="Xin Y."/>
            <person name="Zou X."/>
            <person name="Han Y."/>
            <person name="Richards S."/>
            <person name="Worley K."/>
            <person name="Muzny D."/>
            <person name="Gibbs R."/>
        </authorList>
    </citation>
    <scope>NUCLEOTIDE SEQUENCE</scope>
    <source>
        <strain evidence="4">Sampled in the wild</strain>
    </source>
</reference>